<name>A0A2G9TNV5_TELCI</name>
<comment type="catalytic activity">
    <reaction evidence="6">
        <text>glucuronate acceptor + UDP-alpha-D-glucuronate = acceptor beta-D-glucuronoside + UDP + H(+)</text>
        <dbReference type="Rhea" id="RHEA:21032"/>
        <dbReference type="ChEBI" id="CHEBI:15378"/>
        <dbReference type="ChEBI" id="CHEBI:58052"/>
        <dbReference type="ChEBI" id="CHEBI:58223"/>
        <dbReference type="ChEBI" id="CHEBI:132367"/>
        <dbReference type="ChEBI" id="CHEBI:132368"/>
        <dbReference type="EC" id="2.4.1.17"/>
    </reaction>
</comment>
<gene>
    <name evidence="8" type="ORF">TELCIR_18916</name>
</gene>
<organism evidence="8 9">
    <name type="scientific">Teladorsagia circumcincta</name>
    <name type="common">Brown stomach worm</name>
    <name type="synonym">Ostertagia circumcincta</name>
    <dbReference type="NCBI Taxonomy" id="45464"/>
    <lineage>
        <taxon>Eukaryota</taxon>
        <taxon>Metazoa</taxon>
        <taxon>Ecdysozoa</taxon>
        <taxon>Nematoda</taxon>
        <taxon>Chromadorea</taxon>
        <taxon>Rhabditida</taxon>
        <taxon>Rhabditina</taxon>
        <taxon>Rhabditomorpha</taxon>
        <taxon>Strongyloidea</taxon>
        <taxon>Trichostrongylidae</taxon>
        <taxon>Teladorsagia</taxon>
    </lineage>
</organism>
<comment type="similarity">
    <text evidence="1">Belongs to the UDP-glycosyltransferase family.</text>
</comment>
<keyword evidence="5" id="KW-0732">Signal</keyword>
<dbReference type="Pfam" id="PF00201">
    <property type="entry name" value="UDPGT"/>
    <property type="match status" value="1"/>
</dbReference>
<feature type="transmembrane region" description="Helical" evidence="7">
    <location>
        <begin position="189"/>
        <end position="213"/>
    </location>
</feature>
<dbReference type="CDD" id="cd03784">
    <property type="entry name" value="GT1_Gtf-like"/>
    <property type="match status" value="1"/>
</dbReference>
<keyword evidence="7" id="KW-0812">Transmembrane</keyword>
<dbReference type="PANTHER" id="PTHR48043">
    <property type="entry name" value="EG:EG0003.4 PROTEIN-RELATED"/>
    <property type="match status" value="1"/>
</dbReference>
<keyword evidence="9" id="KW-1185">Reference proteome</keyword>
<evidence type="ECO:0000256" key="4">
    <source>
        <dbReference type="ARBA" id="ARBA00022679"/>
    </source>
</evidence>
<proteinExistence type="inferred from homology"/>
<protein>
    <recommendedName>
        <fullName evidence="2">glucuronosyltransferase</fullName>
        <ecNumber evidence="2">2.4.1.17</ecNumber>
    </recommendedName>
</protein>
<dbReference type="EMBL" id="KZ357369">
    <property type="protein sequence ID" value="PIO59617.1"/>
    <property type="molecule type" value="Genomic_DNA"/>
</dbReference>
<reference evidence="8 9" key="1">
    <citation type="submission" date="2015-09" db="EMBL/GenBank/DDBJ databases">
        <title>Draft genome of the parasitic nematode Teladorsagia circumcincta isolate WARC Sus (inbred).</title>
        <authorList>
            <person name="Mitreva M."/>
        </authorList>
    </citation>
    <scope>NUCLEOTIDE SEQUENCE [LARGE SCALE GENOMIC DNA]</scope>
    <source>
        <strain evidence="8 9">S</strain>
    </source>
</reference>
<evidence type="ECO:0000256" key="1">
    <source>
        <dbReference type="ARBA" id="ARBA00009995"/>
    </source>
</evidence>
<dbReference type="InterPro" id="IPR002213">
    <property type="entry name" value="UDP_glucos_trans"/>
</dbReference>
<dbReference type="SUPFAM" id="SSF53756">
    <property type="entry name" value="UDP-Glycosyltransferase/glycogen phosphorylase"/>
    <property type="match status" value="1"/>
</dbReference>
<dbReference type="EC" id="2.4.1.17" evidence="2"/>
<evidence type="ECO:0000313" key="8">
    <source>
        <dbReference type="EMBL" id="PIO59617.1"/>
    </source>
</evidence>
<dbReference type="AlphaFoldDB" id="A0A2G9TNV5"/>
<evidence type="ECO:0000313" key="9">
    <source>
        <dbReference type="Proteomes" id="UP000230423"/>
    </source>
</evidence>
<keyword evidence="3" id="KW-0328">Glycosyltransferase</keyword>
<accession>A0A2G9TNV5</accession>
<evidence type="ECO:0000256" key="5">
    <source>
        <dbReference type="ARBA" id="ARBA00022729"/>
    </source>
</evidence>
<evidence type="ECO:0000256" key="7">
    <source>
        <dbReference type="SAM" id="Phobius"/>
    </source>
</evidence>
<dbReference type="OrthoDB" id="5835829at2759"/>
<dbReference type="InterPro" id="IPR050271">
    <property type="entry name" value="UDP-glycosyltransferase"/>
</dbReference>
<keyword evidence="4 8" id="KW-0808">Transferase</keyword>
<dbReference type="PANTHER" id="PTHR48043:SF145">
    <property type="entry name" value="FI06409P-RELATED"/>
    <property type="match status" value="1"/>
</dbReference>
<sequence length="228" mass="26687">MEYFEGQKSARTLFQMPKDIRRAILGAAYEFQDYTFIWKIDENDTVPEMTNLFTASWIPQSALLAHPNMRCFVSHGGMNSVLELARNGRPSILIPLFGDQHRNAKLVERRGSAIVIYKEFFTVEIFIKSLRTILEDKLYRQKAERLSSLMRRKPFNLKERLLSTVEFSAIHGKIEELDIYSYRMGTLQYFCLDIIFVIFALVALQFFACAYGIRKFLKLVLYHKNKTD</sequence>
<evidence type="ECO:0000256" key="6">
    <source>
        <dbReference type="ARBA" id="ARBA00047475"/>
    </source>
</evidence>
<evidence type="ECO:0000256" key="3">
    <source>
        <dbReference type="ARBA" id="ARBA00022676"/>
    </source>
</evidence>
<dbReference type="Proteomes" id="UP000230423">
    <property type="component" value="Unassembled WGS sequence"/>
</dbReference>
<dbReference type="GO" id="GO:0015020">
    <property type="term" value="F:glucuronosyltransferase activity"/>
    <property type="evidence" value="ECO:0007669"/>
    <property type="project" value="UniProtKB-EC"/>
</dbReference>
<keyword evidence="7" id="KW-1133">Transmembrane helix</keyword>
<dbReference type="Gene3D" id="3.40.50.2000">
    <property type="entry name" value="Glycogen Phosphorylase B"/>
    <property type="match status" value="1"/>
</dbReference>
<evidence type="ECO:0000256" key="2">
    <source>
        <dbReference type="ARBA" id="ARBA00012544"/>
    </source>
</evidence>
<keyword evidence="7" id="KW-0472">Membrane</keyword>